<organism evidence="1 2">
    <name type="scientific">Spodoptera exigua</name>
    <name type="common">Beet armyworm</name>
    <name type="synonym">Noctua fulgens</name>
    <dbReference type="NCBI Taxonomy" id="7107"/>
    <lineage>
        <taxon>Eukaryota</taxon>
        <taxon>Metazoa</taxon>
        <taxon>Ecdysozoa</taxon>
        <taxon>Arthropoda</taxon>
        <taxon>Hexapoda</taxon>
        <taxon>Insecta</taxon>
        <taxon>Pterygota</taxon>
        <taxon>Neoptera</taxon>
        <taxon>Endopterygota</taxon>
        <taxon>Lepidoptera</taxon>
        <taxon>Glossata</taxon>
        <taxon>Ditrysia</taxon>
        <taxon>Noctuoidea</taxon>
        <taxon>Noctuidae</taxon>
        <taxon>Amphipyrinae</taxon>
        <taxon>Spodoptera</taxon>
    </lineage>
</organism>
<keyword evidence="2" id="KW-1185">Reference proteome</keyword>
<accession>A0A835GR74</accession>
<evidence type="ECO:0000313" key="2">
    <source>
        <dbReference type="Proteomes" id="UP000648187"/>
    </source>
</evidence>
<gene>
    <name evidence="1" type="ORF">HW555_000475</name>
</gene>
<comment type="caution">
    <text evidence="1">The sequence shown here is derived from an EMBL/GenBank/DDBJ whole genome shotgun (WGS) entry which is preliminary data.</text>
</comment>
<dbReference type="AlphaFoldDB" id="A0A835GR74"/>
<sequence length="115" mass="12615">MVFLNVSQPVIWSANRPGIATTMWGRLASLRDSSNWSEPPVTMHTLSFNGCPRILNWSAIFINKIMFSHKLPSKGITTFNVSMVILKMSALKNAVSLAVNHGKIGLRSNGKSVST</sequence>
<protein>
    <submittedName>
        <fullName evidence="1">Uncharacterized protein</fullName>
    </submittedName>
</protein>
<reference evidence="1" key="1">
    <citation type="submission" date="2020-08" db="EMBL/GenBank/DDBJ databases">
        <title>Spodoptera exigua strain:BAW_Kor-Di-RS1 Genome sequencing and assembly.</title>
        <authorList>
            <person name="Kim J."/>
            <person name="Nam H.Y."/>
            <person name="Kwon M."/>
            <person name="Choi J.H."/>
            <person name="Cho S.R."/>
            <person name="Kim G.-H."/>
        </authorList>
    </citation>
    <scope>NUCLEOTIDE SEQUENCE</scope>
    <source>
        <strain evidence="1">BAW_Kor-Di-RS1</strain>
        <tissue evidence="1">Whole-body</tissue>
    </source>
</reference>
<evidence type="ECO:0000313" key="1">
    <source>
        <dbReference type="EMBL" id="KAF9424336.1"/>
    </source>
</evidence>
<dbReference type="Proteomes" id="UP000648187">
    <property type="component" value="Unassembled WGS sequence"/>
</dbReference>
<name>A0A835GR74_SPOEX</name>
<proteinExistence type="predicted"/>
<dbReference type="EMBL" id="JACKWZ010000003">
    <property type="protein sequence ID" value="KAF9424336.1"/>
    <property type="molecule type" value="Genomic_DNA"/>
</dbReference>